<accession>D8S5I5</accession>
<feature type="non-terminal residue" evidence="7">
    <location>
        <position position="1"/>
    </location>
</feature>
<dbReference type="Proteomes" id="UP000001514">
    <property type="component" value="Unassembled WGS sequence"/>
</dbReference>
<sequence>LPKEILRLLAVTAFGLEFFLFYLKEDDGSGVQGQYHRLLLVPIGVCLVSTLLRICYPRSELLRFIQNLGLILQGTWFFQMASSIFSSRGMSQGCWLDQNGEGDYAVHCKGMMALHRGKAIATLQFNLHLAMILAVVLPTYAFFHKAGGGGDSSQISRYQQLGSSDQ</sequence>
<evidence type="ECO:0000256" key="6">
    <source>
        <dbReference type="SAM" id="Phobius"/>
    </source>
</evidence>
<dbReference type="EMBL" id="GL377602">
    <property type="protein sequence ID" value="EFJ20600.1"/>
    <property type="molecule type" value="Genomic_DNA"/>
</dbReference>
<evidence type="ECO:0000256" key="5">
    <source>
        <dbReference type="ARBA" id="ARBA00023136"/>
    </source>
</evidence>
<dbReference type="InParanoid" id="D8S5I5"/>
<evidence type="ECO:0000256" key="4">
    <source>
        <dbReference type="ARBA" id="ARBA00022989"/>
    </source>
</evidence>
<keyword evidence="3 6" id="KW-0812">Transmembrane</keyword>
<name>D8S5I5_SELML</name>
<dbReference type="KEGG" id="smo:SELMODRAFT_26699"/>
<dbReference type="PANTHER" id="PTHR46285">
    <property type="entry name" value="PROTEINASE INHIBITOR I4, SERPIN (DUF716)-RELATED"/>
    <property type="match status" value="1"/>
</dbReference>
<evidence type="ECO:0000313" key="8">
    <source>
        <dbReference type="Proteomes" id="UP000001514"/>
    </source>
</evidence>
<dbReference type="FunCoup" id="D8S5I5">
    <property type="interactions" value="1090"/>
</dbReference>
<comment type="subcellular location">
    <subcellularLocation>
        <location evidence="1">Membrane</location>
        <topology evidence="1">Multi-pass membrane protein</topology>
    </subcellularLocation>
</comment>
<keyword evidence="8" id="KW-1185">Reference proteome</keyword>
<feature type="transmembrane region" description="Helical" evidence="6">
    <location>
        <begin position="119"/>
        <end position="143"/>
    </location>
</feature>
<protein>
    <submittedName>
        <fullName evidence="7">Uncharacterized protein</fullName>
    </submittedName>
</protein>
<dbReference type="Pfam" id="PF04819">
    <property type="entry name" value="DUF716"/>
    <property type="match status" value="1"/>
</dbReference>
<dbReference type="PANTHER" id="PTHR46285:SF7">
    <property type="entry name" value="OS06G0238900 PROTEIN"/>
    <property type="match status" value="1"/>
</dbReference>
<reference evidence="7 8" key="1">
    <citation type="journal article" date="2011" name="Science">
        <title>The Selaginella genome identifies genetic changes associated with the evolution of vascular plants.</title>
        <authorList>
            <person name="Banks J.A."/>
            <person name="Nishiyama T."/>
            <person name="Hasebe M."/>
            <person name="Bowman J.L."/>
            <person name="Gribskov M."/>
            <person name="dePamphilis C."/>
            <person name="Albert V.A."/>
            <person name="Aono N."/>
            <person name="Aoyama T."/>
            <person name="Ambrose B.A."/>
            <person name="Ashton N.W."/>
            <person name="Axtell M.J."/>
            <person name="Barker E."/>
            <person name="Barker M.S."/>
            <person name="Bennetzen J.L."/>
            <person name="Bonawitz N.D."/>
            <person name="Chapple C."/>
            <person name="Cheng C."/>
            <person name="Correa L.G."/>
            <person name="Dacre M."/>
            <person name="DeBarry J."/>
            <person name="Dreyer I."/>
            <person name="Elias M."/>
            <person name="Engstrom E.M."/>
            <person name="Estelle M."/>
            <person name="Feng L."/>
            <person name="Finet C."/>
            <person name="Floyd S.K."/>
            <person name="Frommer W.B."/>
            <person name="Fujita T."/>
            <person name="Gramzow L."/>
            <person name="Gutensohn M."/>
            <person name="Harholt J."/>
            <person name="Hattori M."/>
            <person name="Heyl A."/>
            <person name="Hirai T."/>
            <person name="Hiwatashi Y."/>
            <person name="Ishikawa M."/>
            <person name="Iwata M."/>
            <person name="Karol K.G."/>
            <person name="Koehler B."/>
            <person name="Kolukisaoglu U."/>
            <person name="Kubo M."/>
            <person name="Kurata T."/>
            <person name="Lalonde S."/>
            <person name="Li K."/>
            <person name="Li Y."/>
            <person name="Litt A."/>
            <person name="Lyons E."/>
            <person name="Manning G."/>
            <person name="Maruyama T."/>
            <person name="Michael T.P."/>
            <person name="Mikami K."/>
            <person name="Miyazaki S."/>
            <person name="Morinaga S."/>
            <person name="Murata T."/>
            <person name="Mueller-Roeber B."/>
            <person name="Nelson D.R."/>
            <person name="Obara M."/>
            <person name="Oguri Y."/>
            <person name="Olmstead R.G."/>
            <person name="Onodera N."/>
            <person name="Petersen B.L."/>
            <person name="Pils B."/>
            <person name="Prigge M."/>
            <person name="Rensing S.A."/>
            <person name="Riano-Pachon D.M."/>
            <person name="Roberts A.W."/>
            <person name="Sato Y."/>
            <person name="Scheller H.V."/>
            <person name="Schulz B."/>
            <person name="Schulz C."/>
            <person name="Shakirov E.V."/>
            <person name="Shibagaki N."/>
            <person name="Shinohara N."/>
            <person name="Shippen D.E."/>
            <person name="Soerensen I."/>
            <person name="Sotooka R."/>
            <person name="Sugimoto N."/>
            <person name="Sugita M."/>
            <person name="Sumikawa N."/>
            <person name="Tanurdzic M."/>
            <person name="Theissen G."/>
            <person name="Ulvskov P."/>
            <person name="Wakazuki S."/>
            <person name="Weng J.K."/>
            <person name="Willats W.W."/>
            <person name="Wipf D."/>
            <person name="Wolf P.G."/>
            <person name="Yang L."/>
            <person name="Zimmer A.D."/>
            <person name="Zhu Q."/>
            <person name="Mitros T."/>
            <person name="Hellsten U."/>
            <person name="Loque D."/>
            <person name="Otillar R."/>
            <person name="Salamov A."/>
            <person name="Schmutz J."/>
            <person name="Shapiro H."/>
            <person name="Lindquist E."/>
            <person name="Lucas S."/>
            <person name="Rokhsar D."/>
            <person name="Grigoriev I.V."/>
        </authorList>
    </citation>
    <scope>NUCLEOTIDE SEQUENCE [LARGE SCALE GENOMIC DNA]</scope>
</reference>
<evidence type="ECO:0000256" key="3">
    <source>
        <dbReference type="ARBA" id="ARBA00022692"/>
    </source>
</evidence>
<dbReference type="OrthoDB" id="551896at2759"/>
<keyword evidence="4 6" id="KW-1133">Transmembrane helix</keyword>
<feature type="transmembrane region" description="Helical" evidence="6">
    <location>
        <begin position="5"/>
        <end position="23"/>
    </location>
</feature>
<dbReference type="AlphaFoldDB" id="D8S5I5"/>
<organism evidence="8">
    <name type="scientific">Selaginella moellendorffii</name>
    <name type="common">Spikemoss</name>
    <dbReference type="NCBI Taxonomy" id="88036"/>
    <lineage>
        <taxon>Eukaryota</taxon>
        <taxon>Viridiplantae</taxon>
        <taxon>Streptophyta</taxon>
        <taxon>Embryophyta</taxon>
        <taxon>Tracheophyta</taxon>
        <taxon>Lycopodiopsida</taxon>
        <taxon>Selaginellales</taxon>
        <taxon>Selaginellaceae</taxon>
        <taxon>Selaginella</taxon>
    </lineage>
</organism>
<comment type="similarity">
    <text evidence="2">Belongs to the TMEM45 family.</text>
</comment>
<feature type="non-terminal residue" evidence="7">
    <location>
        <position position="166"/>
    </location>
</feature>
<dbReference type="eggNOG" id="ENOG502QSRU">
    <property type="taxonomic scope" value="Eukaryota"/>
</dbReference>
<proteinExistence type="inferred from homology"/>
<dbReference type="InterPro" id="IPR006904">
    <property type="entry name" value="DUF716"/>
</dbReference>
<gene>
    <name evidence="7" type="ORF">SELMODRAFT_26699</name>
</gene>
<dbReference type="Gramene" id="EFJ20600">
    <property type="protein sequence ID" value="EFJ20600"/>
    <property type="gene ID" value="SELMODRAFT_26699"/>
</dbReference>
<feature type="transmembrane region" description="Helical" evidence="6">
    <location>
        <begin position="35"/>
        <end position="56"/>
    </location>
</feature>
<dbReference type="OMA" id="CQMEHTE"/>
<keyword evidence="5 6" id="KW-0472">Membrane</keyword>
<evidence type="ECO:0000313" key="7">
    <source>
        <dbReference type="EMBL" id="EFJ20600.1"/>
    </source>
</evidence>
<evidence type="ECO:0000256" key="2">
    <source>
        <dbReference type="ARBA" id="ARBA00006948"/>
    </source>
</evidence>
<evidence type="ECO:0000256" key="1">
    <source>
        <dbReference type="ARBA" id="ARBA00004141"/>
    </source>
</evidence>
<dbReference type="HOGENOM" id="CLU_1763654_0_0_1"/>
<dbReference type="GO" id="GO:0016020">
    <property type="term" value="C:membrane"/>
    <property type="evidence" value="ECO:0007669"/>
    <property type="project" value="UniProtKB-SubCell"/>
</dbReference>